<evidence type="ECO:0000259" key="1">
    <source>
        <dbReference type="Pfam" id="PF12867"/>
    </source>
</evidence>
<dbReference type="Proteomes" id="UP000253141">
    <property type="component" value="Unassembled WGS sequence"/>
</dbReference>
<feature type="domain" description="DinB-like" evidence="1">
    <location>
        <begin position="13"/>
        <end position="143"/>
    </location>
</feature>
<dbReference type="Pfam" id="PF12867">
    <property type="entry name" value="DinB_2"/>
    <property type="match status" value="1"/>
</dbReference>
<evidence type="ECO:0000313" key="2">
    <source>
        <dbReference type="EMBL" id="RDB06688.1"/>
    </source>
</evidence>
<dbReference type="EMBL" id="QPIW01000004">
    <property type="protein sequence ID" value="RDB06688.1"/>
    <property type="molecule type" value="Genomic_DNA"/>
</dbReference>
<accession>A0A369IAM4</accession>
<organism evidence="2 3">
    <name type="scientific">Runella aurantiaca</name>
    <dbReference type="NCBI Taxonomy" id="2282308"/>
    <lineage>
        <taxon>Bacteria</taxon>
        <taxon>Pseudomonadati</taxon>
        <taxon>Bacteroidota</taxon>
        <taxon>Cytophagia</taxon>
        <taxon>Cytophagales</taxon>
        <taxon>Spirosomataceae</taxon>
        <taxon>Runella</taxon>
    </lineage>
</organism>
<comment type="caution">
    <text evidence="2">The sequence shown here is derived from an EMBL/GenBank/DDBJ whole genome shotgun (WGS) entry which is preliminary data.</text>
</comment>
<dbReference type="RefSeq" id="WP_114460585.1">
    <property type="nucleotide sequence ID" value="NZ_QPIW01000004.1"/>
</dbReference>
<dbReference type="Gene3D" id="1.20.120.450">
    <property type="entry name" value="dinb family like domain"/>
    <property type="match status" value="1"/>
</dbReference>
<dbReference type="SUPFAM" id="SSF109854">
    <property type="entry name" value="DinB/YfiT-like putative metalloenzymes"/>
    <property type="match status" value="1"/>
</dbReference>
<dbReference type="InterPro" id="IPR024775">
    <property type="entry name" value="DinB-like"/>
</dbReference>
<gene>
    <name evidence="2" type="ORF">DVG78_08105</name>
</gene>
<reference evidence="2 3" key="1">
    <citation type="submission" date="2018-07" db="EMBL/GenBank/DDBJ databases">
        <title>Genome analysis of Runella aurantiaca.</title>
        <authorList>
            <person name="Yang X."/>
        </authorList>
    </citation>
    <scope>NUCLEOTIDE SEQUENCE [LARGE SCALE GENOMIC DNA]</scope>
    <source>
        <strain evidence="2 3">YX9</strain>
    </source>
</reference>
<dbReference type="AlphaFoldDB" id="A0A369IAM4"/>
<dbReference type="InterPro" id="IPR034660">
    <property type="entry name" value="DinB/YfiT-like"/>
</dbReference>
<keyword evidence="3" id="KW-1185">Reference proteome</keyword>
<proteinExistence type="predicted"/>
<name>A0A369IAM4_9BACT</name>
<dbReference type="OrthoDB" id="824606at2"/>
<sequence>MDTNAQLLLPLWAEARTRFSNQLKNLKESDLTKKLGDSPNSAGFLIRHVADVELLFSKNVFGQTDLKVSAKTVIAQRDTGEWTNLAELLAYQQEAFECLEKAILAQTDTDWQSTITTKEFGTKTKAEALGRIVSHTAYHAGQLGIVLKYGMV</sequence>
<evidence type="ECO:0000313" key="3">
    <source>
        <dbReference type="Proteomes" id="UP000253141"/>
    </source>
</evidence>
<protein>
    <submittedName>
        <fullName evidence="2">DinB family protein</fullName>
    </submittedName>
</protein>